<feature type="chain" id="PRO_5008787464" description="Chitin-binding type-2 domain-containing protein" evidence="3">
    <location>
        <begin position="20"/>
        <end position="538"/>
    </location>
</feature>
<evidence type="ECO:0000256" key="3">
    <source>
        <dbReference type="SAM" id="SignalP"/>
    </source>
</evidence>
<keyword evidence="7" id="KW-1185">Reference proteome</keyword>
<feature type="transmembrane region" description="Helical" evidence="2">
    <location>
        <begin position="365"/>
        <end position="388"/>
    </location>
</feature>
<keyword evidence="3" id="KW-0732">Signal</keyword>
<reference evidence="5 7" key="2">
    <citation type="journal article" date="2013" name="Nature">
        <title>Insights into bilaterian evolution from three spiralian genomes.</title>
        <authorList>
            <person name="Simakov O."/>
            <person name="Marletaz F."/>
            <person name="Cho S.J."/>
            <person name="Edsinger-Gonzales E."/>
            <person name="Havlak P."/>
            <person name="Hellsten U."/>
            <person name="Kuo D.H."/>
            <person name="Larsson T."/>
            <person name="Lv J."/>
            <person name="Arendt D."/>
            <person name="Savage R."/>
            <person name="Osoegawa K."/>
            <person name="de Jong P."/>
            <person name="Grimwood J."/>
            <person name="Chapman J.A."/>
            <person name="Shapiro H."/>
            <person name="Aerts A."/>
            <person name="Otillar R.P."/>
            <person name="Terry A.Y."/>
            <person name="Boore J.L."/>
            <person name="Grigoriev I.V."/>
            <person name="Lindberg D.R."/>
            <person name="Seaver E.C."/>
            <person name="Weisblat D.A."/>
            <person name="Putnam N.H."/>
            <person name="Rokhsar D.S."/>
        </authorList>
    </citation>
    <scope>NUCLEOTIDE SEQUENCE</scope>
    <source>
        <strain evidence="5 7">I ESC-2004</strain>
    </source>
</reference>
<dbReference type="HOGENOM" id="CLU_506471_0_0_1"/>
<evidence type="ECO:0000256" key="1">
    <source>
        <dbReference type="SAM" id="MobiDB-lite"/>
    </source>
</evidence>
<keyword evidence="2" id="KW-1133">Transmembrane helix</keyword>
<name>R7TYE5_CAPTE</name>
<dbReference type="SUPFAM" id="SSF57625">
    <property type="entry name" value="Invertebrate chitin-binding proteins"/>
    <property type="match status" value="2"/>
</dbReference>
<accession>R7TYE5</accession>
<protein>
    <recommendedName>
        <fullName evidence="4">Chitin-binding type-2 domain-containing protein</fullName>
    </recommendedName>
</protein>
<dbReference type="OrthoDB" id="6020543at2759"/>
<reference evidence="6" key="3">
    <citation type="submission" date="2015-06" db="UniProtKB">
        <authorList>
            <consortium name="EnsemblMetazoa"/>
        </authorList>
    </citation>
    <scope>IDENTIFICATION</scope>
</reference>
<proteinExistence type="predicted"/>
<dbReference type="EMBL" id="AMQN01010259">
    <property type="status" value="NOT_ANNOTATED_CDS"/>
    <property type="molecule type" value="Genomic_DNA"/>
</dbReference>
<evidence type="ECO:0000256" key="2">
    <source>
        <dbReference type="SAM" id="Phobius"/>
    </source>
</evidence>
<dbReference type="EMBL" id="KB307434">
    <property type="protein sequence ID" value="ELT98923.1"/>
    <property type="molecule type" value="Genomic_DNA"/>
</dbReference>
<dbReference type="Pfam" id="PF01607">
    <property type="entry name" value="CBM_14"/>
    <property type="match status" value="2"/>
</dbReference>
<feature type="compositionally biased region" description="Polar residues" evidence="1">
    <location>
        <begin position="278"/>
        <end position="350"/>
    </location>
</feature>
<gene>
    <name evidence="5" type="ORF">CAPTEDRAFT_218052</name>
</gene>
<feature type="signal peptide" evidence="3">
    <location>
        <begin position="1"/>
        <end position="19"/>
    </location>
</feature>
<sequence length="538" mass="59098">MRASIVIVLILSIAGFGFATEISAIDPCDLPKYCDEGTIVPDPNNCHGFLICVHGTTWTEMQCGDTECFEVESNKCGWAPCNCTPSCPLYTGPTTEAVSEATVIPGTCFDVLPCIKGEKFADKSDCEWFFECSEGALLRRPCGEGTVFDIHLLNCESPSSNFDCGYRCPTFSPGTTSEITTIHSTFESTKTSSESMTTTASTTPLFRSTKTSITTSAEETTSNTTTESSKTSCTESTLPPGSTKLMVTSSRETTLTTNNMQRTTSEETSEIQSSSTEVRTTNHPHTSTEIQTASPEQTTQLPTVSSEQTTELPTVSSEQTTELPTVSSEQTTEMQTASSEMTPESSTTAAHPQPVSGMFGQKNTIILIVTASCSGIILLFFLILFLVFPQLFYRQKPPSEKSIEEMFFQDGEQMSEFGDDASLSTENNEKVYIDNKMENIDTKEIMYEDVLNVRNIASEEQYDINWETFTKTFAVNRTLSLDNEAYQPGTVKNGSILGRNSLDYSGFQNPTVTLERNSFDSFHENWEKLGSGEGLWSV</sequence>
<dbReference type="OMA" id="RSHETKC"/>
<keyword evidence="2" id="KW-0812">Transmembrane</keyword>
<keyword evidence="2" id="KW-0472">Membrane</keyword>
<evidence type="ECO:0000259" key="4">
    <source>
        <dbReference type="PROSITE" id="PS50940"/>
    </source>
</evidence>
<dbReference type="InterPro" id="IPR036508">
    <property type="entry name" value="Chitin-bd_dom_sf"/>
</dbReference>
<feature type="domain" description="Chitin-binding type-2" evidence="4">
    <location>
        <begin position="111"/>
        <end position="166"/>
    </location>
</feature>
<evidence type="ECO:0000313" key="6">
    <source>
        <dbReference type="EnsemblMetazoa" id="CapteP218052"/>
    </source>
</evidence>
<feature type="compositionally biased region" description="Low complexity" evidence="1">
    <location>
        <begin position="253"/>
        <end position="263"/>
    </location>
</feature>
<organism evidence="5">
    <name type="scientific">Capitella teleta</name>
    <name type="common">Polychaete worm</name>
    <dbReference type="NCBI Taxonomy" id="283909"/>
    <lineage>
        <taxon>Eukaryota</taxon>
        <taxon>Metazoa</taxon>
        <taxon>Spiralia</taxon>
        <taxon>Lophotrochozoa</taxon>
        <taxon>Annelida</taxon>
        <taxon>Polychaeta</taxon>
        <taxon>Sedentaria</taxon>
        <taxon>Scolecida</taxon>
        <taxon>Capitellidae</taxon>
        <taxon>Capitella</taxon>
    </lineage>
</organism>
<feature type="compositionally biased region" description="Low complexity" evidence="1">
    <location>
        <begin position="187"/>
        <end position="237"/>
    </location>
</feature>
<dbReference type="InterPro" id="IPR002557">
    <property type="entry name" value="Chitin-bd_dom"/>
</dbReference>
<dbReference type="Proteomes" id="UP000014760">
    <property type="component" value="Unassembled WGS sequence"/>
</dbReference>
<dbReference type="GO" id="GO:0008061">
    <property type="term" value="F:chitin binding"/>
    <property type="evidence" value="ECO:0007669"/>
    <property type="project" value="InterPro"/>
</dbReference>
<dbReference type="PROSITE" id="PS50940">
    <property type="entry name" value="CHIT_BIND_II"/>
    <property type="match status" value="1"/>
</dbReference>
<feature type="region of interest" description="Disordered" evidence="1">
    <location>
        <begin position="187"/>
        <end position="355"/>
    </location>
</feature>
<dbReference type="Gene3D" id="2.170.140.10">
    <property type="entry name" value="Chitin binding domain"/>
    <property type="match status" value="1"/>
</dbReference>
<dbReference type="SMART" id="SM00494">
    <property type="entry name" value="ChtBD2"/>
    <property type="match status" value="2"/>
</dbReference>
<dbReference type="GO" id="GO:0005576">
    <property type="term" value="C:extracellular region"/>
    <property type="evidence" value="ECO:0007669"/>
    <property type="project" value="InterPro"/>
</dbReference>
<evidence type="ECO:0000313" key="5">
    <source>
        <dbReference type="EMBL" id="ELT98923.1"/>
    </source>
</evidence>
<evidence type="ECO:0000313" key="7">
    <source>
        <dbReference type="Proteomes" id="UP000014760"/>
    </source>
</evidence>
<reference evidence="7" key="1">
    <citation type="submission" date="2012-12" db="EMBL/GenBank/DDBJ databases">
        <authorList>
            <person name="Hellsten U."/>
            <person name="Grimwood J."/>
            <person name="Chapman J.A."/>
            <person name="Shapiro H."/>
            <person name="Aerts A."/>
            <person name="Otillar R.P."/>
            <person name="Terry A.Y."/>
            <person name="Boore J.L."/>
            <person name="Simakov O."/>
            <person name="Marletaz F."/>
            <person name="Cho S.-J."/>
            <person name="Edsinger-Gonzales E."/>
            <person name="Havlak P."/>
            <person name="Kuo D.-H."/>
            <person name="Larsson T."/>
            <person name="Lv J."/>
            <person name="Arendt D."/>
            <person name="Savage R."/>
            <person name="Osoegawa K."/>
            <person name="de Jong P."/>
            <person name="Lindberg D.R."/>
            <person name="Seaver E.C."/>
            <person name="Weisblat D.A."/>
            <person name="Putnam N.H."/>
            <person name="Grigoriev I.V."/>
            <person name="Rokhsar D.S."/>
        </authorList>
    </citation>
    <scope>NUCLEOTIDE SEQUENCE</scope>
    <source>
        <strain evidence="7">I ESC-2004</strain>
    </source>
</reference>
<dbReference type="AlphaFoldDB" id="R7TYE5"/>
<dbReference type="EnsemblMetazoa" id="CapteT218052">
    <property type="protein sequence ID" value="CapteP218052"/>
    <property type="gene ID" value="CapteG218052"/>
</dbReference>